<feature type="transmembrane region" description="Helical" evidence="6">
    <location>
        <begin position="469"/>
        <end position="490"/>
    </location>
</feature>
<dbReference type="PANTHER" id="PTHR11827:SF103">
    <property type="entry name" value="SODIUM CHLORIDE COTRANSPORTER 69, ISOFORM E"/>
    <property type="match status" value="1"/>
</dbReference>
<feature type="compositionally biased region" description="Acidic residues" evidence="5">
    <location>
        <begin position="59"/>
        <end position="71"/>
    </location>
</feature>
<evidence type="ECO:0000313" key="9">
    <source>
        <dbReference type="Proteomes" id="UP000887540"/>
    </source>
</evidence>
<dbReference type="PANTHER" id="PTHR11827">
    <property type="entry name" value="SOLUTE CARRIER FAMILY 12, CATION COTRANSPORTERS"/>
    <property type="match status" value="1"/>
</dbReference>
<organism evidence="9 10">
    <name type="scientific">Acrobeloides nanus</name>
    <dbReference type="NCBI Taxonomy" id="290746"/>
    <lineage>
        <taxon>Eukaryota</taxon>
        <taxon>Metazoa</taxon>
        <taxon>Ecdysozoa</taxon>
        <taxon>Nematoda</taxon>
        <taxon>Chromadorea</taxon>
        <taxon>Rhabditida</taxon>
        <taxon>Tylenchina</taxon>
        <taxon>Cephalobomorpha</taxon>
        <taxon>Cephaloboidea</taxon>
        <taxon>Cephalobidae</taxon>
        <taxon>Acrobeloides</taxon>
    </lineage>
</organism>
<feature type="transmembrane region" description="Helical" evidence="6">
    <location>
        <begin position="301"/>
        <end position="330"/>
    </location>
</feature>
<dbReference type="WBParaSite" id="ACRNAN_Path_1272.g4971.t1">
    <property type="protein sequence ID" value="ACRNAN_Path_1272.g4971.t1"/>
    <property type="gene ID" value="ACRNAN_Path_1272.g4971"/>
</dbReference>
<dbReference type="InterPro" id="IPR018491">
    <property type="entry name" value="SLC12_C"/>
</dbReference>
<keyword evidence="4 6" id="KW-0472">Membrane</keyword>
<proteinExistence type="predicted"/>
<evidence type="ECO:0000256" key="2">
    <source>
        <dbReference type="ARBA" id="ARBA00022692"/>
    </source>
</evidence>
<keyword evidence="3 6" id="KW-1133">Transmembrane helix</keyword>
<evidence type="ECO:0000256" key="1">
    <source>
        <dbReference type="ARBA" id="ARBA00004141"/>
    </source>
</evidence>
<dbReference type="Proteomes" id="UP000887540">
    <property type="component" value="Unplaced"/>
</dbReference>
<name>A0A914BY78_9BILA</name>
<dbReference type="Pfam" id="PF03522">
    <property type="entry name" value="SLC12"/>
    <property type="match status" value="1"/>
</dbReference>
<keyword evidence="9" id="KW-1185">Reference proteome</keyword>
<dbReference type="GO" id="GO:0006884">
    <property type="term" value="P:cell volume homeostasis"/>
    <property type="evidence" value="ECO:0007669"/>
    <property type="project" value="TreeGrafter"/>
</dbReference>
<dbReference type="NCBIfam" id="TIGR00930">
    <property type="entry name" value="2a30"/>
    <property type="match status" value="1"/>
</dbReference>
<dbReference type="AlphaFoldDB" id="A0A914BY78"/>
<dbReference type="GO" id="GO:0055064">
    <property type="term" value="P:chloride ion homeostasis"/>
    <property type="evidence" value="ECO:0007669"/>
    <property type="project" value="TreeGrafter"/>
</dbReference>
<dbReference type="GO" id="GO:0055075">
    <property type="term" value="P:potassium ion homeostasis"/>
    <property type="evidence" value="ECO:0007669"/>
    <property type="project" value="TreeGrafter"/>
</dbReference>
<evidence type="ECO:0000259" key="8">
    <source>
        <dbReference type="Pfam" id="PF03522"/>
    </source>
</evidence>
<dbReference type="GO" id="GO:0055078">
    <property type="term" value="P:sodium ion homeostasis"/>
    <property type="evidence" value="ECO:0007669"/>
    <property type="project" value="TreeGrafter"/>
</dbReference>
<evidence type="ECO:0000259" key="7">
    <source>
        <dbReference type="Pfam" id="PF00324"/>
    </source>
</evidence>
<feature type="domain" description="SLC12A transporter C-terminal" evidence="8">
    <location>
        <begin position="781"/>
        <end position="1202"/>
    </location>
</feature>
<feature type="transmembrane region" description="Helical" evidence="6">
    <location>
        <begin position="420"/>
        <end position="441"/>
    </location>
</feature>
<feature type="region of interest" description="Disordered" evidence="5">
    <location>
        <begin position="55"/>
        <end position="84"/>
    </location>
</feature>
<keyword evidence="2 6" id="KW-0812">Transmembrane</keyword>
<comment type="subcellular location">
    <subcellularLocation>
        <location evidence="1">Membrane</location>
        <topology evidence="1">Multi-pass membrane protein</topology>
    </subcellularLocation>
</comment>
<feature type="transmembrane region" description="Helical" evidence="6">
    <location>
        <begin position="395"/>
        <end position="414"/>
    </location>
</feature>
<dbReference type="FunFam" id="1.20.1740.10:FF:000022">
    <property type="entry name" value="Bumetanide-sensitive na-k-cl cotransport protein"/>
    <property type="match status" value="1"/>
</dbReference>
<evidence type="ECO:0000313" key="10">
    <source>
        <dbReference type="WBParaSite" id="ACRNAN_Path_1272.g4971.t1"/>
    </source>
</evidence>
<accession>A0A914BY78</accession>
<evidence type="ECO:0000256" key="3">
    <source>
        <dbReference type="ARBA" id="ARBA00022989"/>
    </source>
</evidence>
<evidence type="ECO:0000256" key="5">
    <source>
        <dbReference type="SAM" id="MobiDB-lite"/>
    </source>
</evidence>
<dbReference type="GO" id="GO:1990573">
    <property type="term" value="P:potassium ion import across plasma membrane"/>
    <property type="evidence" value="ECO:0007669"/>
    <property type="project" value="TreeGrafter"/>
</dbReference>
<feature type="transmembrane region" description="Helical" evidence="6">
    <location>
        <begin position="634"/>
        <end position="655"/>
    </location>
</feature>
<feature type="domain" description="Amino acid permease/ SLC12A" evidence="7">
    <location>
        <begin position="273"/>
        <end position="772"/>
    </location>
</feature>
<feature type="transmembrane region" description="Helical" evidence="6">
    <location>
        <begin position="690"/>
        <end position="707"/>
    </location>
</feature>
<dbReference type="GO" id="GO:0008511">
    <property type="term" value="F:sodium:potassium:chloride symporter activity"/>
    <property type="evidence" value="ECO:0007669"/>
    <property type="project" value="TreeGrafter"/>
</dbReference>
<dbReference type="GO" id="GO:0016020">
    <property type="term" value="C:membrane"/>
    <property type="evidence" value="ECO:0007669"/>
    <property type="project" value="UniProtKB-SubCell"/>
</dbReference>
<dbReference type="Pfam" id="PF00324">
    <property type="entry name" value="AA_permease"/>
    <property type="match status" value="1"/>
</dbReference>
<feature type="transmembrane region" description="Helical" evidence="6">
    <location>
        <begin position="502"/>
        <end position="523"/>
    </location>
</feature>
<evidence type="ECO:0000256" key="4">
    <source>
        <dbReference type="ARBA" id="ARBA00023136"/>
    </source>
</evidence>
<feature type="transmembrane region" description="Helical" evidence="6">
    <location>
        <begin position="350"/>
        <end position="374"/>
    </location>
</feature>
<sequence length="1202" mass="134403">MSVQFRSVQKTVGGDDKVIAWRSSVRSSSELSDIQETALDEIQVQMDQSFFSTLSTEDERGEEEIELDETTDPQTQNTIKKTPFPDDMTKSFYSYTSRTSDDAPILKELNILDLYPPKKPKRFVVEKIESKKQEESSREPKRQLVQRISNKLKAGFDSIKDTVTPVLQKAPTITVTEPEFEYKVGYTKQRNDQPKDADPDDHQWTLEHPPVINFYKNESERQSSKVLRASLVDLVLGKTQTDESAFPENGANEENGEVKKPEEGKKLLGWIEGVFVRCVSNIFGVMLYLRISWMAGQAGLFWGSFIVLLSTAITLITALSTSAICTNGIVGGGGLYFLISRSLGPEFGGSIGIIFSIANGFGAAMHIVGLAETIRDVLKEHGWYLIDGGTNDVRLIGLAWCTVLILIVYAGTNFESKTQLLFVTIILTSIVDYYVGTLLPINHHQAVRGMTGFSLSTMRENFLPAFRQGYSVVAVFAVFFPAATGIMAGANISGDLANPGKAIPIGTVLAILVTSTVYMTFLWMSGSMTIRDADGINPPILNFNETVPGYYVKPACYYNETCPYGLMNYFQVIELSSLWGPLIIAGVFASTLSSALTCLVSAPKLFQAVCKDKLFPYIGWFGKGFGPNDEPRKAYAMAYLLACGIILIGELNAIAPYITNFYLAAYALTNYACFDCSFSKSPGFRPSFKYYNMWISLLGAVLCAASMFIISWYTSMTTFVFFLILFIYLKKAKPAVNWGTTDQVHTYRHALSYVRRLDNLEEHAKTYRPQILVLTGNPASRPSLVDFTYSVTKGTSLMVCGNVVQVHATNGVLTMIKSLNEKIRDWLKGRDVKAFPISVSDQSVRNGTRALLQISGLGRLKPNVLFLGFKQNWSARGVRGLDDLNEYFGIILDAFENQLAVGILRNEENGLDLTDLMLKHNISGENAYKKGGDDWLSKKRMRSKELMRALSPGRKYNRQDSGQNTLSKSTSEVFYSSMSSSKSLPELRSHSDMNLGQSSLEEQSLMNRINQFKIKAKKATIDVWWLFDDGGLTLLIPVLLSQPKSFLENAKLRVFTLATRAGKLDDDQKNMVALLKKFRINFSDVTVFANIKKRPNEKLIAEFESTISSFRVTSDEDKHHPGMITQMELVAQQEKTWRYLRIADMLRKYSRQSNLVVLTLPVPRKGQTSSALYMAWLDVMTRDLPPTLLVRGNQTSVLTFYS</sequence>
<reference evidence="10" key="1">
    <citation type="submission" date="2022-11" db="UniProtKB">
        <authorList>
            <consortium name="WormBaseParasite"/>
        </authorList>
    </citation>
    <scope>IDENTIFICATION</scope>
</reference>
<dbReference type="Gene3D" id="1.20.1740.10">
    <property type="entry name" value="Amino acid/polyamine transporter I"/>
    <property type="match status" value="1"/>
</dbReference>
<evidence type="ECO:0000256" key="6">
    <source>
        <dbReference type="SAM" id="Phobius"/>
    </source>
</evidence>
<dbReference type="InterPro" id="IPR004842">
    <property type="entry name" value="SLC12A_fam"/>
</dbReference>
<dbReference type="InterPro" id="IPR004841">
    <property type="entry name" value="AA-permease/SLC12A_dom"/>
</dbReference>
<protein>
    <submittedName>
        <fullName evidence="10">Uncharacterized protein</fullName>
    </submittedName>
</protein>